<keyword evidence="13" id="KW-0137">Centromere</keyword>
<dbReference type="InterPro" id="IPR055260">
    <property type="entry name" value="Ndc80_CH"/>
</dbReference>
<evidence type="ECO:0000256" key="1">
    <source>
        <dbReference type="ARBA" id="ARBA00002772"/>
    </source>
</evidence>
<dbReference type="Pfam" id="PF09994">
    <property type="entry name" value="T6SS_Tle1-like_cat"/>
    <property type="match status" value="1"/>
</dbReference>
<keyword evidence="20" id="KW-1185">Reference proteome</keyword>
<evidence type="ECO:0000259" key="17">
    <source>
        <dbReference type="Pfam" id="PF03801"/>
    </source>
</evidence>
<feature type="region of interest" description="Disordered" evidence="16">
    <location>
        <begin position="51"/>
        <end position="92"/>
    </location>
</feature>
<reference evidence="19 20" key="1">
    <citation type="submission" date="2017-03" db="EMBL/GenBank/DDBJ databases">
        <title>Genomes of endolithic fungi from Antarctica.</title>
        <authorList>
            <person name="Coleine C."/>
            <person name="Masonjones S."/>
            <person name="Stajich J.E."/>
        </authorList>
    </citation>
    <scope>NUCLEOTIDE SEQUENCE [LARGE SCALE GENOMIC DNA]</scope>
    <source>
        <strain evidence="19 20">CCFEE 5184</strain>
    </source>
</reference>
<sequence length="1235" mass="140743">RQAIKTHRATCAPPPTMSQESNLFSIRRPRETLGAVSHNASAIPMPASAMKRSTSQSNLQAPHTTNHVRTTSGSRMSLAPNRPAQPVFQRSSSGTNLAEMGFSTVQRPSTANFFNSTGGRKSYAPVSSTPAHPLQLQDSTQRRSSVYTARPSQGFGPTGHQSFFATAPPQNGMPTDPRRLKEMATRTQMANELLEFLSQRNFEMETKHQLAHKIVTNPIQKDFDTMFQFLYHCIDPSYRFQKKMDVEVPPLLKQLRYPFEKNISKSALGAVGGNNWSTFLGLLHWMMSLAKMMEQYSTGVYDEACIEAGYDVSADRITFEFLSDAYKEWLSMDEEEEGEEEAQQRLQPHVDRMAVKFEQANQANLEQVKQLEAESKALQEQIDELSKSAPKLAKLDETIKILEEDRAKFENYNASMDAKVEKYTNRAELLQQEFEKYEQELQEAEDERKELQRRVDEQGLSVQDIDRMNSERERLQKGVETASQRLEESKDRTAKKEAETGGKLDELESVVQRFNSLGYQVGIIPSHAQNAEGYDYELQLRINAGPDFSASQHGMSSDRLLAEPLTGYQPHPLLAHDVRATKKALQDLRKLVSERRNQMLEEDMVKMEMLDKTKEALDDKYAELEGLGHRARAAQEEFEGTREIVQAQFMASEAKIESLEKELGKMRKVVQESVEVMVGREMGVKLEYEQLGIRAGALREELHTELERMLNEVIRFKIHVQSSLEKHEEFVAQEVEKEVEEQQQWADEGGEGDEDMRMDDMEDKRLILCEDGTWLNSDSGSLKSALAIPSNITRLSRAIKSMSSDGIPQVTYYHFGVGAGSGVLDRLMGATGSGLAEIVREGYEFVAANWVPGDEIFIFGFSRGAFTARAIAGLIGEIGVLTRDGIPYFPEIFRDVENKHDENYRPKHPDVPFPDKPSALEPRYTEELSRRRLTRLDVPIKVVGVFDTVGSLGTPKIGWLQRIGLQSNAMKELSFYDTSLDNCIEYAFQALALDERRFSFQPTLWEKFEGNDTVLRQVWFPGAHSNIGGGYDDQQIATITLAWMMAQCQPFLDFDIDYLLDQWEQTEDYYEKHGEKTRPWSFGEIFDGLTGIYTLGGMKVRTPGRYCAVDPTNGRQTEEPLLDTHEYIHPCVRARVKLNGPGIHDRRRYEFKALRDWKLMIEAREDGGKWPDVFWRSRLRPEEGFAKILPEAPLKGLETELLQYDPETRDYVLRPSGVRQRRSTRDRSRRPSPDD</sequence>
<dbReference type="InterPro" id="IPR029058">
    <property type="entry name" value="AB_hydrolase_fold"/>
</dbReference>
<evidence type="ECO:0000256" key="9">
    <source>
        <dbReference type="ARBA" id="ARBA00022838"/>
    </source>
</evidence>
<organism evidence="19 20">
    <name type="scientific">Friedmanniomyces simplex</name>
    <dbReference type="NCBI Taxonomy" id="329884"/>
    <lineage>
        <taxon>Eukaryota</taxon>
        <taxon>Fungi</taxon>
        <taxon>Dikarya</taxon>
        <taxon>Ascomycota</taxon>
        <taxon>Pezizomycotina</taxon>
        <taxon>Dothideomycetes</taxon>
        <taxon>Dothideomycetidae</taxon>
        <taxon>Mycosphaerellales</taxon>
        <taxon>Teratosphaeriaceae</taxon>
        <taxon>Friedmanniomyces</taxon>
    </lineage>
</organism>
<dbReference type="InterPro" id="IPR038273">
    <property type="entry name" value="Ndc80_sf"/>
</dbReference>
<feature type="region of interest" description="Disordered" evidence="16">
    <location>
        <begin position="1"/>
        <end position="20"/>
    </location>
</feature>
<dbReference type="InterPro" id="IPR005550">
    <property type="entry name" value="Kinetochore_Ndc80"/>
</dbReference>
<keyword evidence="10 15" id="KW-0175">Coiled coil</keyword>
<name>A0A4U0X7I5_9PEZI</name>
<dbReference type="FunFam" id="1.10.418.30:FF:000001">
    <property type="entry name" value="Probable kinetochore protein ndc80"/>
    <property type="match status" value="1"/>
</dbReference>
<dbReference type="GO" id="GO:0031262">
    <property type="term" value="C:Ndc80 complex"/>
    <property type="evidence" value="ECO:0007669"/>
    <property type="project" value="InterPro"/>
</dbReference>
<feature type="domain" description="T6SS Phospholipase effector Tle1-like catalytic" evidence="18">
    <location>
        <begin position="764"/>
        <end position="1047"/>
    </location>
</feature>
<evidence type="ECO:0000256" key="7">
    <source>
        <dbReference type="ARBA" id="ARBA00022618"/>
    </source>
</evidence>
<keyword evidence="9" id="KW-0995">Kinetochore</keyword>
<feature type="compositionally biased region" description="Basic and acidic residues" evidence="16">
    <location>
        <begin position="485"/>
        <end position="501"/>
    </location>
</feature>
<dbReference type="SUPFAM" id="SSF53474">
    <property type="entry name" value="alpha/beta-Hydrolases"/>
    <property type="match status" value="1"/>
</dbReference>
<feature type="region of interest" description="Disordered" evidence="16">
    <location>
        <begin position="113"/>
        <end position="142"/>
    </location>
</feature>
<dbReference type="STRING" id="329884.A0A4U0X7I5"/>
<evidence type="ECO:0000256" key="15">
    <source>
        <dbReference type="SAM" id="Coils"/>
    </source>
</evidence>
<keyword evidence="8" id="KW-0498">Mitosis</keyword>
<protein>
    <recommendedName>
        <fullName evidence="5">Probable kinetochore protein NDC80</fullName>
    </recommendedName>
    <alternativeName>
        <fullName evidence="14">Probable kinetochore protein ndc80</fullName>
    </alternativeName>
</protein>
<evidence type="ECO:0000256" key="4">
    <source>
        <dbReference type="ARBA" id="ARBA00007050"/>
    </source>
</evidence>
<evidence type="ECO:0000256" key="8">
    <source>
        <dbReference type="ARBA" id="ARBA00022776"/>
    </source>
</evidence>
<dbReference type="Pfam" id="PF03801">
    <property type="entry name" value="Ndc80_HEC"/>
    <property type="match status" value="1"/>
</dbReference>
<feature type="region of interest" description="Disordered" evidence="16">
    <location>
        <begin position="467"/>
        <end position="501"/>
    </location>
</feature>
<evidence type="ECO:0000259" key="18">
    <source>
        <dbReference type="Pfam" id="PF09994"/>
    </source>
</evidence>
<evidence type="ECO:0000256" key="5">
    <source>
        <dbReference type="ARBA" id="ARBA00016554"/>
    </source>
</evidence>
<keyword evidence="6" id="KW-0158">Chromosome</keyword>
<dbReference type="GO" id="GO:0051315">
    <property type="term" value="P:attachment of mitotic spindle microtubules to kinetochore"/>
    <property type="evidence" value="ECO:0007669"/>
    <property type="project" value="InterPro"/>
</dbReference>
<evidence type="ECO:0000256" key="14">
    <source>
        <dbReference type="ARBA" id="ARBA00073099"/>
    </source>
</evidence>
<feature type="region of interest" description="Disordered" evidence="16">
    <location>
        <begin position="1212"/>
        <end position="1235"/>
    </location>
</feature>
<dbReference type="PANTHER" id="PTHR10643">
    <property type="entry name" value="KINETOCHORE PROTEIN NDC80"/>
    <property type="match status" value="1"/>
</dbReference>
<evidence type="ECO:0000313" key="19">
    <source>
        <dbReference type="EMBL" id="TKA71707.1"/>
    </source>
</evidence>
<evidence type="ECO:0000256" key="2">
    <source>
        <dbReference type="ARBA" id="ARBA00004123"/>
    </source>
</evidence>
<gene>
    <name evidence="19" type="ORF">B0A55_07151</name>
</gene>
<feature type="non-terminal residue" evidence="19">
    <location>
        <position position="1"/>
    </location>
</feature>
<keyword evidence="12" id="KW-0131">Cell cycle</keyword>
<feature type="compositionally biased region" description="Basic and acidic residues" evidence="16">
    <location>
        <begin position="467"/>
        <end position="477"/>
    </location>
</feature>
<feature type="domain" description="Kinetochore protein Ndc80 CH" evidence="17">
    <location>
        <begin position="141"/>
        <end position="296"/>
    </location>
</feature>
<evidence type="ECO:0000256" key="10">
    <source>
        <dbReference type="ARBA" id="ARBA00023054"/>
    </source>
</evidence>
<evidence type="ECO:0000256" key="3">
    <source>
        <dbReference type="ARBA" id="ARBA00004629"/>
    </source>
</evidence>
<accession>A0A4U0X7I5</accession>
<evidence type="ECO:0000256" key="16">
    <source>
        <dbReference type="SAM" id="MobiDB-lite"/>
    </source>
</evidence>
<feature type="coiled-coil region" evidence="15">
    <location>
        <begin position="607"/>
        <end position="662"/>
    </location>
</feature>
<keyword evidence="7" id="KW-0132">Cell division</keyword>
<keyword evidence="11" id="KW-0539">Nucleus</keyword>
<feature type="compositionally biased region" description="Polar residues" evidence="16">
    <location>
        <begin position="51"/>
        <end position="75"/>
    </location>
</feature>
<feature type="compositionally biased region" description="Basic and acidic residues" evidence="16">
    <location>
        <begin position="1223"/>
        <end position="1235"/>
    </location>
</feature>
<dbReference type="Gene3D" id="1.10.418.30">
    <property type="entry name" value="Ncd80 complex, Ncd80 subunit"/>
    <property type="match status" value="1"/>
</dbReference>
<evidence type="ECO:0000256" key="13">
    <source>
        <dbReference type="ARBA" id="ARBA00023328"/>
    </source>
</evidence>
<dbReference type="GO" id="GO:0005634">
    <property type="term" value="C:nucleus"/>
    <property type="evidence" value="ECO:0007669"/>
    <property type="project" value="UniProtKB-SubCell"/>
</dbReference>
<dbReference type="InterPro" id="IPR018712">
    <property type="entry name" value="Tle1-like_cat"/>
</dbReference>
<evidence type="ECO:0000256" key="12">
    <source>
        <dbReference type="ARBA" id="ARBA00023306"/>
    </source>
</evidence>
<comment type="function">
    <text evidence="1">Acts as a component of the essential kinetochore-associated NDC80 complex, which is required for chromosome segregation and spindle checkpoint activity.</text>
</comment>
<dbReference type="AlphaFoldDB" id="A0A4U0X7I5"/>
<dbReference type="Proteomes" id="UP000309340">
    <property type="component" value="Unassembled WGS sequence"/>
</dbReference>
<dbReference type="GO" id="GO:0051301">
    <property type="term" value="P:cell division"/>
    <property type="evidence" value="ECO:0007669"/>
    <property type="project" value="UniProtKB-KW"/>
</dbReference>
<evidence type="ECO:0000256" key="6">
    <source>
        <dbReference type="ARBA" id="ARBA00022454"/>
    </source>
</evidence>
<comment type="similarity">
    <text evidence="4">Belongs to the NDC80/HEC1 family.</text>
</comment>
<dbReference type="EMBL" id="NAJQ01000340">
    <property type="protein sequence ID" value="TKA71707.1"/>
    <property type="molecule type" value="Genomic_DNA"/>
</dbReference>
<evidence type="ECO:0000256" key="11">
    <source>
        <dbReference type="ARBA" id="ARBA00023242"/>
    </source>
</evidence>
<comment type="caution">
    <text evidence="19">The sequence shown here is derived from an EMBL/GenBank/DDBJ whole genome shotgun (WGS) entry which is preliminary data.</text>
</comment>
<comment type="subcellular location">
    <subcellularLocation>
        <location evidence="3">Chromosome</location>
        <location evidence="3">Centromere</location>
        <location evidence="3">Kinetochore</location>
    </subcellularLocation>
    <subcellularLocation>
        <location evidence="2">Nucleus</location>
    </subcellularLocation>
</comment>
<proteinExistence type="inferred from homology"/>
<evidence type="ECO:0000313" key="20">
    <source>
        <dbReference type="Proteomes" id="UP000309340"/>
    </source>
</evidence>
<dbReference type="OrthoDB" id="7459479at2759"/>
<dbReference type="PANTHER" id="PTHR10643:SF2">
    <property type="entry name" value="KINETOCHORE PROTEIN NDC80 HOMOLOG"/>
    <property type="match status" value="1"/>
</dbReference>